<dbReference type="Gene3D" id="2.60.120.260">
    <property type="entry name" value="Galactose-binding domain-like"/>
    <property type="match status" value="1"/>
</dbReference>
<dbReference type="EMBL" id="ML143443">
    <property type="protein sequence ID" value="TBU26629.1"/>
    <property type="molecule type" value="Genomic_DNA"/>
</dbReference>
<name>A0A4Q9MGX8_9APHY</name>
<gene>
    <name evidence="2" type="ORF">BD311DRAFT_798245</name>
</gene>
<dbReference type="Proteomes" id="UP000292957">
    <property type="component" value="Unassembled WGS sequence"/>
</dbReference>
<dbReference type="OrthoDB" id="3245657at2759"/>
<keyword evidence="1" id="KW-0812">Transmembrane</keyword>
<evidence type="ECO:0000313" key="2">
    <source>
        <dbReference type="EMBL" id="TBU26629.1"/>
    </source>
</evidence>
<feature type="transmembrane region" description="Helical" evidence="1">
    <location>
        <begin position="20"/>
        <end position="41"/>
    </location>
</feature>
<dbReference type="AlphaFoldDB" id="A0A4Q9MGX8"/>
<feature type="transmembrane region" description="Helical" evidence="1">
    <location>
        <begin position="223"/>
        <end position="250"/>
    </location>
</feature>
<keyword evidence="1" id="KW-0472">Membrane</keyword>
<sequence>MWRSILLKCSILLRLKTLFVTDIQLLFLVLFTPVAVVSFNFTVDDTFGNNAHTVIPAYLPNNGTWHVGSPTEQCNGCIVQPSELDISQIMNQTWHHATFFDGAPIQMEVTFPGTAVYVYNILPNTLPGGVSSHTNLLFSIDGETVGQFSHVSDSSAKFLYNQLVYWNASLSNTTHTLVMRADVGSLVIFDYMIYTMVDSLGSSASPNSTAATGIGASHSPSHVVIGAIIGPVIGVVVIILLAAVLEIFILRRKRRRLDRPASDSFSPIDAITPSKNTSFGRPVTLLPRSPNAATQLPLPVTSSQLSQRSFEAQREAELTRRLYTLQREMRSLSYQENISEDESRLSSSAVQALQEEIAALRGVLSSMAMRVEHHPPPISESLPRYEDAHLVADTSRERTALPPRYAKSHSG</sequence>
<protein>
    <submittedName>
        <fullName evidence="2">Uncharacterized protein</fullName>
    </submittedName>
</protein>
<reference evidence="2" key="1">
    <citation type="submission" date="2019-01" db="EMBL/GenBank/DDBJ databases">
        <title>Draft genome sequences of three monokaryotic isolates of the white-rot basidiomycete fungus Dichomitus squalens.</title>
        <authorList>
            <consortium name="DOE Joint Genome Institute"/>
            <person name="Lopez S.C."/>
            <person name="Andreopoulos B."/>
            <person name="Pangilinan J."/>
            <person name="Lipzen A."/>
            <person name="Riley R."/>
            <person name="Ahrendt S."/>
            <person name="Ng V."/>
            <person name="Barry K."/>
            <person name="Daum C."/>
            <person name="Grigoriev I.V."/>
            <person name="Hilden K.S."/>
            <person name="Makela M.R."/>
            <person name="de Vries R.P."/>
        </authorList>
    </citation>
    <scope>NUCLEOTIDE SEQUENCE [LARGE SCALE GENOMIC DNA]</scope>
    <source>
        <strain evidence="2">OM18370.1</strain>
    </source>
</reference>
<proteinExistence type="predicted"/>
<keyword evidence="1" id="KW-1133">Transmembrane helix</keyword>
<organism evidence="2">
    <name type="scientific">Dichomitus squalens</name>
    <dbReference type="NCBI Taxonomy" id="114155"/>
    <lineage>
        <taxon>Eukaryota</taxon>
        <taxon>Fungi</taxon>
        <taxon>Dikarya</taxon>
        <taxon>Basidiomycota</taxon>
        <taxon>Agaricomycotina</taxon>
        <taxon>Agaricomycetes</taxon>
        <taxon>Polyporales</taxon>
        <taxon>Polyporaceae</taxon>
        <taxon>Dichomitus</taxon>
    </lineage>
</organism>
<evidence type="ECO:0000256" key="1">
    <source>
        <dbReference type="SAM" id="Phobius"/>
    </source>
</evidence>
<accession>A0A4Q9MGX8</accession>